<reference evidence="3" key="1">
    <citation type="submission" date="2023-05" db="EMBL/GenBank/DDBJ databases">
        <authorList>
            <person name="Huff M."/>
        </authorList>
    </citation>
    <scope>NUCLEOTIDE SEQUENCE</scope>
</reference>
<evidence type="ECO:0000256" key="1">
    <source>
        <dbReference type="SAM" id="MobiDB-lite"/>
    </source>
</evidence>
<feature type="region of interest" description="Disordered" evidence="1">
    <location>
        <begin position="28"/>
        <end position="48"/>
    </location>
</feature>
<dbReference type="Proteomes" id="UP000834106">
    <property type="component" value="Chromosome 1"/>
</dbReference>
<feature type="region of interest" description="Disordered" evidence="1">
    <location>
        <begin position="72"/>
        <end position="148"/>
    </location>
</feature>
<feature type="chain" id="PRO_5042037350" evidence="2">
    <location>
        <begin position="21"/>
        <end position="148"/>
    </location>
</feature>
<dbReference type="PANTHER" id="PTHR33743">
    <property type="entry name" value="PROTEIN GOLVEN 6-RELATED"/>
    <property type="match status" value="1"/>
</dbReference>
<organism evidence="3 4">
    <name type="scientific">Fraxinus pennsylvanica</name>
    <dbReference type="NCBI Taxonomy" id="56036"/>
    <lineage>
        <taxon>Eukaryota</taxon>
        <taxon>Viridiplantae</taxon>
        <taxon>Streptophyta</taxon>
        <taxon>Embryophyta</taxon>
        <taxon>Tracheophyta</taxon>
        <taxon>Spermatophyta</taxon>
        <taxon>Magnoliopsida</taxon>
        <taxon>eudicotyledons</taxon>
        <taxon>Gunneridae</taxon>
        <taxon>Pentapetalae</taxon>
        <taxon>asterids</taxon>
        <taxon>lamiids</taxon>
        <taxon>Lamiales</taxon>
        <taxon>Oleaceae</taxon>
        <taxon>Oleeae</taxon>
        <taxon>Fraxinus</taxon>
    </lineage>
</organism>
<protein>
    <submittedName>
        <fullName evidence="3">Uncharacterized protein</fullName>
    </submittedName>
</protein>
<dbReference type="Pfam" id="PF21529">
    <property type="entry name" value="GLV1-2"/>
    <property type="match status" value="1"/>
</dbReference>
<dbReference type="AlphaFoldDB" id="A0AAD1YP58"/>
<name>A0AAD1YP58_9LAMI</name>
<dbReference type="InterPro" id="IPR049306">
    <property type="entry name" value="GLV1-2"/>
</dbReference>
<feature type="signal peptide" evidence="2">
    <location>
        <begin position="1"/>
        <end position="20"/>
    </location>
</feature>
<evidence type="ECO:0000256" key="2">
    <source>
        <dbReference type="SAM" id="SignalP"/>
    </source>
</evidence>
<dbReference type="EMBL" id="OU503036">
    <property type="protein sequence ID" value="CAI9754718.1"/>
    <property type="molecule type" value="Genomic_DNA"/>
</dbReference>
<feature type="compositionally biased region" description="Basic and acidic residues" evidence="1">
    <location>
        <begin position="82"/>
        <end position="103"/>
    </location>
</feature>
<sequence length="148" mass="16647">MSSWLLLMSLLILMLHEAQGLRLTRESVSARHHHDIPESVPERRNNGGVQEDFHCKIRHCSGRNGKLITKTVTHISSGDTMSKNDKTEGNKDHTKSRSEKISVTEENLPTNSSSVTEKQQPAPEPYPDVLDIAGMDYSQARRKPPIHN</sequence>
<evidence type="ECO:0000313" key="3">
    <source>
        <dbReference type="EMBL" id="CAI9754718.1"/>
    </source>
</evidence>
<feature type="compositionally biased region" description="Polar residues" evidence="1">
    <location>
        <begin position="104"/>
        <end position="119"/>
    </location>
</feature>
<keyword evidence="2" id="KW-0732">Signal</keyword>
<accession>A0AAD1YP58</accession>
<dbReference type="PANTHER" id="PTHR33743:SF19">
    <property type="entry name" value="PROTEIN GOLVEN 6"/>
    <property type="match status" value="1"/>
</dbReference>
<gene>
    <name evidence="3" type="ORF">FPE_LOCUS2149</name>
</gene>
<feature type="compositionally biased region" description="Polar residues" evidence="1">
    <location>
        <begin position="72"/>
        <end position="81"/>
    </location>
</feature>
<evidence type="ECO:0000313" key="4">
    <source>
        <dbReference type="Proteomes" id="UP000834106"/>
    </source>
</evidence>
<proteinExistence type="predicted"/>
<keyword evidence="4" id="KW-1185">Reference proteome</keyword>